<dbReference type="InterPro" id="IPR036322">
    <property type="entry name" value="WD40_repeat_dom_sf"/>
</dbReference>
<sequence length="663" mass="73977">MTFPSDLPSSDLPSSPTFGLSHRSRPTSITTTPGERYRNQLFGNENQLHQSSGRISSYSSRRRSLSSQRRSSTARSYRQSTLAECLNRCASSPLQHRVTRVDDFAEASSSLLQSEITELESELEDDFSDEYDEGCNGECLKLGMTKLLPLNYGQIRSLQHSSKRIKPSAGEGSQRLISSDAHRLMSSDGLEPSLNKIFNFEQRKPPRRSRFQQKHPHEIIGLEMTHSTRGTDPRKMEILKSLWNSHVIKMWNPEYEAGFEYPFSLCFNHAAKLGESGRPPSQGELMAVAGSAGTVSLYRPCVFGPTEVLGPLSSFQGVKNGIFGLSFSPSDQMIGTGAGQEVSEIFDVETGNLIYRLEDHTGTVKSIEFCPANEMVVATASRDGSIKIWDLRIQGSRISDAYDIPIHKPVITIRNAHDDRHIGKKRKKGAHLPSVSSVLWASHTDKHLFSAGSANGVVKLWDIRKKTPFSWKSHPVPAEESIETSTCGFPLDDHESDGLSHPQRPHGISSLISSSDGSRLYSLGTDSVIRTHDSLRLSRPPTNHLKVYKDPKLIATSLFLKLSISNDDRFLANGTSTGDIFIWDLSSQERAVKKKSTTRILDSQDRKDETSLEEDRVILNNAHNKDICGLDFWRQGLGSCSDDSDVKVWTYKDAWLEEIDDVY</sequence>
<dbReference type="AlphaFoldDB" id="A0AAV0BGH6"/>
<dbReference type="Pfam" id="PF00400">
    <property type="entry name" value="WD40"/>
    <property type="match status" value="2"/>
</dbReference>
<keyword evidence="3" id="KW-0677">Repeat</keyword>
<dbReference type="GO" id="GO:0043161">
    <property type="term" value="P:proteasome-mediated ubiquitin-dependent protein catabolic process"/>
    <property type="evidence" value="ECO:0007669"/>
    <property type="project" value="TreeGrafter"/>
</dbReference>
<dbReference type="PANTHER" id="PTHR22852">
    <property type="entry name" value="LETHAL 2 DENTICLELESS PROTEIN RETINOIC ACID-REGULATED NUCLEAR MATRIX-ASSOCIATED PROTEIN"/>
    <property type="match status" value="1"/>
</dbReference>
<dbReference type="SMART" id="SM00320">
    <property type="entry name" value="WD40"/>
    <property type="match status" value="7"/>
</dbReference>
<keyword evidence="2 6" id="KW-0853">WD repeat</keyword>
<feature type="compositionally biased region" description="Low complexity" evidence="7">
    <location>
        <begin position="1"/>
        <end position="16"/>
    </location>
</feature>
<evidence type="ECO:0000256" key="4">
    <source>
        <dbReference type="ARBA" id="ARBA00022786"/>
    </source>
</evidence>
<evidence type="ECO:0000256" key="3">
    <source>
        <dbReference type="ARBA" id="ARBA00022737"/>
    </source>
</evidence>
<feature type="repeat" description="WD" evidence="6">
    <location>
        <begin position="428"/>
        <end position="464"/>
    </location>
</feature>
<evidence type="ECO:0000256" key="5">
    <source>
        <dbReference type="ARBA" id="ARBA00038344"/>
    </source>
</evidence>
<dbReference type="GO" id="GO:0030674">
    <property type="term" value="F:protein-macromolecule adaptor activity"/>
    <property type="evidence" value="ECO:0007669"/>
    <property type="project" value="TreeGrafter"/>
</dbReference>
<feature type="repeat" description="WD" evidence="6">
    <location>
        <begin position="357"/>
        <end position="392"/>
    </location>
</feature>
<comment type="similarity">
    <text evidence="5">Belongs to the WD repeat cdt2 family.</text>
</comment>
<dbReference type="InterPro" id="IPR019775">
    <property type="entry name" value="WD40_repeat_CS"/>
</dbReference>
<comment type="caution">
    <text evidence="8">The sequence shown here is derived from an EMBL/GenBank/DDBJ whole genome shotgun (WGS) entry which is preliminary data.</text>
</comment>
<dbReference type="PANTHER" id="PTHR22852:SF0">
    <property type="entry name" value="DENTICLELESS PROTEIN HOMOLOG"/>
    <property type="match status" value="1"/>
</dbReference>
<gene>
    <name evidence="8" type="ORF">PPACK8108_LOCUS20673</name>
</gene>
<dbReference type="PROSITE" id="PS00678">
    <property type="entry name" value="WD_REPEATS_1"/>
    <property type="match status" value="1"/>
</dbReference>
<dbReference type="SUPFAM" id="SSF50978">
    <property type="entry name" value="WD40 repeat-like"/>
    <property type="match status" value="1"/>
</dbReference>
<proteinExistence type="inferred from homology"/>
<name>A0AAV0BGH6_PHAPC</name>
<evidence type="ECO:0000313" key="9">
    <source>
        <dbReference type="Proteomes" id="UP001153365"/>
    </source>
</evidence>
<dbReference type="PROSITE" id="PS50294">
    <property type="entry name" value="WD_REPEATS_REGION"/>
    <property type="match status" value="1"/>
</dbReference>
<feature type="region of interest" description="Disordered" evidence="7">
    <location>
        <begin position="1"/>
        <end position="35"/>
    </location>
</feature>
<dbReference type="Gene3D" id="2.130.10.10">
    <property type="entry name" value="YVTN repeat-like/Quinoprotein amine dehydrogenase"/>
    <property type="match status" value="2"/>
</dbReference>
<reference evidence="8" key="1">
    <citation type="submission" date="2022-06" db="EMBL/GenBank/DDBJ databases">
        <authorList>
            <consortium name="SYNGENTA / RWTH Aachen University"/>
        </authorList>
    </citation>
    <scope>NUCLEOTIDE SEQUENCE</scope>
</reference>
<dbReference type="InterPro" id="IPR051865">
    <property type="entry name" value="WD-repeat_CDT2_adapter"/>
</dbReference>
<evidence type="ECO:0000256" key="6">
    <source>
        <dbReference type="PROSITE-ProRule" id="PRU00221"/>
    </source>
</evidence>
<dbReference type="Proteomes" id="UP001153365">
    <property type="component" value="Unassembled WGS sequence"/>
</dbReference>
<dbReference type="EMBL" id="CALTRL010005770">
    <property type="protein sequence ID" value="CAH7686070.1"/>
    <property type="molecule type" value="Genomic_DNA"/>
</dbReference>
<keyword evidence="9" id="KW-1185">Reference proteome</keyword>
<accession>A0AAV0BGH6</accession>
<evidence type="ECO:0000313" key="8">
    <source>
        <dbReference type="EMBL" id="CAH7686070.1"/>
    </source>
</evidence>
<dbReference type="GO" id="GO:0005634">
    <property type="term" value="C:nucleus"/>
    <property type="evidence" value="ECO:0007669"/>
    <property type="project" value="TreeGrafter"/>
</dbReference>
<feature type="region of interest" description="Disordered" evidence="7">
    <location>
        <begin position="494"/>
        <end position="513"/>
    </location>
</feature>
<feature type="compositionally biased region" description="Low complexity" evidence="7">
    <location>
        <begin position="51"/>
        <end position="77"/>
    </location>
</feature>
<organism evidence="8 9">
    <name type="scientific">Phakopsora pachyrhizi</name>
    <name type="common">Asian soybean rust disease fungus</name>
    <dbReference type="NCBI Taxonomy" id="170000"/>
    <lineage>
        <taxon>Eukaryota</taxon>
        <taxon>Fungi</taxon>
        <taxon>Dikarya</taxon>
        <taxon>Basidiomycota</taxon>
        <taxon>Pucciniomycotina</taxon>
        <taxon>Pucciniomycetes</taxon>
        <taxon>Pucciniales</taxon>
        <taxon>Phakopsoraceae</taxon>
        <taxon>Phakopsora</taxon>
    </lineage>
</organism>
<evidence type="ECO:0000256" key="1">
    <source>
        <dbReference type="ARBA" id="ARBA00004906"/>
    </source>
</evidence>
<evidence type="ECO:0000256" key="7">
    <source>
        <dbReference type="SAM" id="MobiDB-lite"/>
    </source>
</evidence>
<dbReference type="PROSITE" id="PS50082">
    <property type="entry name" value="WD_REPEATS_2"/>
    <property type="match status" value="2"/>
</dbReference>
<comment type="pathway">
    <text evidence="1">Protein modification; protein ubiquitination.</text>
</comment>
<dbReference type="InterPro" id="IPR001680">
    <property type="entry name" value="WD40_rpt"/>
</dbReference>
<protein>
    <submittedName>
        <fullName evidence="8">WD40-repeat-containing domain protein</fullName>
    </submittedName>
</protein>
<evidence type="ECO:0000256" key="2">
    <source>
        <dbReference type="ARBA" id="ARBA00022574"/>
    </source>
</evidence>
<keyword evidence="4" id="KW-0833">Ubl conjugation pathway</keyword>
<feature type="region of interest" description="Disordered" evidence="7">
    <location>
        <begin position="48"/>
        <end position="77"/>
    </location>
</feature>
<dbReference type="InterPro" id="IPR015943">
    <property type="entry name" value="WD40/YVTN_repeat-like_dom_sf"/>
</dbReference>